<keyword evidence="4 9" id="KW-0732">Signal</keyword>
<evidence type="ECO:0000256" key="4">
    <source>
        <dbReference type="ARBA" id="ARBA00022729"/>
    </source>
</evidence>
<reference evidence="10 11" key="1">
    <citation type="journal article" date="2020" name="Nature">
        <title>Six reference-quality genomes reveal evolution of bat adaptations.</title>
        <authorList>
            <person name="Jebb D."/>
            <person name="Huang Z."/>
            <person name="Pippel M."/>
            <person name="Hughes G.M."/>
            <person name="Lavrichenko K."/>
            <person name="Devanna P."/>
            <person name="Winkler S."/>
            <person name="Jermiin L.S."/>
            <person name="Skirmuntt E.C."/>
            <person name="Katzourakis A."/>
            <person name="Burkitt-Gray L."/>
            <person name="Ray D.A."/>
            <person name="Sullivan K.A.M."/>
            <person name="Roscito J.G."/>
            <person name="Kirilenko B.M."/>
            <person name="Davalos L.M."/>
            <person name="Corthals A.P."/>
            <person name="Power M.L."/>
            <person name="Jones G."/>
            <person name="Ransome R.D."/>
            <person name="Dechmann D.K.N."/>
            <person name="Locatelli A.G."/>
            <person name="Puechmaille S.J."/>
            <person name="Fedrigo O."/>
            <person name="Jarvis E.D."/>
            <person name="Hiller M."/>
            <person name="Vernes S.C."/>
            <person name="Myers E.W."/>
            <person name="Teeling E.C."/>
        </authorList>
    </citation>
    <scope>NUCLEOTIDE SEQUENCE [LARGE SCALE GENOMIC DNA]</scope>
    <source>
        <strain evidence="10">MMyoMyo1</strain>
        <tissue evidence="10">Flight muscle</tissue>
    </source>
</reference>
<sequence length="181" mass="19986">MAPVAQLPLLLLLLQLPLATPAPLAPHARDPFAPQLGDTQSCQQRCRARYPRLQPSQKLDQENPSKSQNEYDRAVSISACERGCRLFSICRFVARSSKPNATQAECEAACVEAYVKETEQQACIEGCWSQNPELEPEPETMQKKKVLEAPSRALSLLDLFSTGLCILPRRTPMGTAPHPTS</sequence>
<comment type="similarity">
    <text evidence="2">Belongs to the TMEM59 family.</text>
</comment>
<keyword evidence="6" id="KW-0333">Golgi apparatus</keyword>
<organism evidence="10 11">
    <name type="scientific">Myotis myotis</name>
    <name type="common">Greater mouse-eared bat</name>
    <name type="synonym">Vespertilio myotis</name>
    <dbReference type="NCBI Taxonomy" id="51298"/>
    <lineage>
        <taxon>Eukaryota</taxon>
        <taxon>Metazoa</taxon>
        <taxon>Chordata</taxon>
        <taxon>Craniata</taxon>
        <taxon>Vertebrata</taxon>
        <taxon>Euteleostomi</taxon>
        <taxon>Mammalia</taxon>
        <taxon>Eutheria</taxon>
        <taxon>Laurasiatheria</taxon>
        <taxon>Chiroptera</taxon>
        <taxon>Yangochiroptera</taxon>
        <taxon>Vespertilionidae</taxon>
        <taxon>Myotis</taxon>
    </lineage>
</organism>
<dbReference type="GO" id="GO:0000139">
    <property type="term" value="C:Golgi membrane"/>
    <property type="evidence" value="ECO:0007669"/>
    <property type="project" value="UniProtKB-SubCell"/>
</dbReference>
<keyword evidence="3 10" id="KW-0812">Transmembrane</keyword>
<evidence type="ECO:0000256" key="1">
    <source>
        <dbReference type="ARBA" id="ARBA00004614"/>
    </source>
</evidence>
<dbReference type="InterPro" id="IPR022065">
    <property type="entry name" value="Uncharacterised_TMEM59"/>
</dbReference>
<keyword evidence="7" id="KW-0472">Membrane</keyword>
<keyword evidence="5" id="KW-1133">Transmembrane helix</keyword>
<evidence type="ECO:0000256" key="9">
    <source>
        <dbReference type="SAM" id="SignalP"/>
    </source>
</evidence>
<dbReference type="VEuPathDB" id="HostDB:GeneID_118657581"/>
<dbReference type="PANTHER" id="PTHR28652:SF1">
    <property type="entry name" value="TRANSMEMBRANE PROTEIN 59-LIKE"/>
    <property type="match status" value="1"/>
</dbReference>
<dbReference type="EMBL" id="JABWUV010000006">
    <property type="protein sequence ID" value="KAF6350410.1"/>
    <property type="molecule type" value="Genomic_DNA"/>
</dbReference>
<evidence type="ECO:0000256" key="7">
    <source>
        <dbReference type="ARBA" id="ARBA00023136"/>
    </source>
</evidence>
<name>A0A7J7XM86_MYOMY</name>
<evidence type="ECO:0000256" key="8">
    <source>
        <dbReference type="ARBA" id="ARBA00023180"/>
    </source>
</evidence>
<proteinExistence type="inferred from homology"/>
<protein>
    <submittedName>
        <fullName evidence="10">Transmembrane protein 59 like</fullName>
    </submittedName>
</protein>
<accession>A0A7J7XM86</accession>
<comment type="subcellular location">
    <subcellularLocation>
        <location evidence="1">Golgi apparatus membrane</location>
        <topology evidence="1">Single-pass type I membrane protein</topology>
    </subcellularLocation>
</comment>
<gene>
    <name evidence="10" type="ORF">mMyoMyo1_019414</name>
</gene>
<evidence type="ECO:0000256" key="5">
    <source>
        <dbReference type="ARBA" id="ARBA00022989"/>
    </source>
</evidence>
<evidence type="ECO:0000256" key="6">
    <source>
        <dbReference type="ARBA" id="ARBA00023034"/>
    </source>
</evidence>
<dbReference type="AlphaFoldDB" id="A0A7J7XM86"/>
<keyword evidence="8" id="KW-0325">Glycoprotein</keyword>
<comment type="caution">
    <text evidence="10">The sequence shown here is derived from an EMBL/GenBank/DDBJ whole genome shotgun (WGS) entry which is preliminary data.</text>
</comment>
<feature type="chain" id="PRO_5029765343" evidence="9">
    <location>
        <begin position="22"/>
        <end position="181"/>
    </location>
</feature>
<dbReference type="Proteomes" id="UP000527355">
    <property type="component" value="Unassembled WGS sequence"/>
</dbReference>
<evidence type="ECO:0000256" key="2">
    <source>
        <dbReference type="ARBA" id="ARBA00009643"/>
    </source>
</evidence>
<keyword evidence="11" id="KW-1185">Reference proteome</keyword>
<dbReference type="Pfam" id="PF12280">
    <property type="entry name" value="BSMAP"/>
    <property type="match status" value="1"/>
</dbReference>
<evidence type="ECO:0000313" key="10">
    <source>
        <dbReference type="EMBL" id="KAF6350410.1"/>
    </source>
</evidence>
<evidence type="ECO:0000256" key="3">
    <source>
        <dbReference type="ARBA" id="ARBA00022692"/>
    </source>
</evidence>
<feature type="signal peptide" evidence="9">
    <location>
        <begin position="1"/>
        <end position="21"/>
    </location>
</feature>
<dbReference type="PANTHER" id="PTHR28652">
    <property type="entry name" value="TRANSMEMBRANE PROTEIN 59-LIKE PROTEIN"/>
    <property type="match status" value="1"/>
</dbReference>
<evidence type="ECO:0000313" key="11">
    <source>
        <dbReference type="Proteomes" id="UP000527355"/>
    </source>
</evidence>